<sequence length="261" mass="28415">MSCSVSTFQAPLGRRQALAWTLWGSLALAAPMAQAAEPDAEQLLRAADQARGGGFTGLIWEVQAHNSGSQAEDQPDQRLRIKATAQASLAEVLEPQSSKGSRLLQVERNMWLSKPGLKKPVAISPRQRLTGQAAIGDIAATNYAQDYQARYLRQEDVGDEPCHVLELSANSRQTTYDRITYWISVRRGVAVQADFLSLSGKKLKSAQFEYGNSLSVGGKTLLFVSRMAIADALSDARTTLVYSRIRAQALASSEFDVGNLQ</sequence>
<accession>A0ABT5MEJ7</accession>
<organism evidence="3 4">
    <name type="scientific">Curvibacter microcysteis</name>
    <dbReference type="NCBI Taxonomy" id="3026419"/>
    <lineage>
        <taxon>Bacteria</taxon>
        <taxon>Pseudomonadati</taxon>
        <taxon>Pseudomonadota</taxon>
        <taxon>Betaproteobacteria</taxon>
        <taxon>Burkholderiales</taxon>
        <taxon>Comamonadaceae</taxon>
        <taxon>Curvibacter</taxon>
    </lineage>
</organism>
<dbReference type="EMBL" id="JAQSIO010000003">
    <property type="protein sequence ID" value="MDD0815002.1"/>
    <property type="molecule type" value="Genomic_DNA"/>
</dbReference>
<gene>
    <name evidence="3" type="ORF">PSQ39_10205</name>
</gene>
<feature type="signal peptide" evidence="1">
    <location>
        <begin position="1"/>
        <end position="35"/>
    </location>
</feature>
<dbReference type="Pfam" id="PF17131">
    <property type="entry name" value="LolA_like"/>
    <property type="match status" value="1"/>
</dbReference>
<comment type="caution">
    <text evidence="3">The sequence shown here is derived from an EMBL/GenBank/DDBJ whole genome shotgun (WGS) entry which is preliminary data.</text>
</comment>
<evidence type="ECO:0000313" key="3">
    <source>
        <dbReference type="EMBL" id="MDD0815002.1"/>
    </source>
</evidence>
<dbReference type="InterPro" id="IPR006311">
    <property type="entry name" value="TAT_signal"/>
</dbReference>
<evidence type="ECO:0000256" key="1">
    <source>
        <dbReference type="SAM" id="SignalP"/>
    </source>
</evidence>
<reference evidence="3 4" key="1">
    <citation type="submission" date="2023-02" db="EMBL/GenBank/DDBJ databases">
        <title>Bacterial whole genome sequence for Curvibacter sp. HBC28.</title>
        <authorList>
            <person name="Le V."/>
            <person name="Ko S.-R."/>
            <person name="Ahn C.-Y."/>
            <person name="Oh H.-M."/>
        </authorList>
    </citation>
    <scope>NUCLEOTIDE SEQUENCE [LARGE SCALE GENOMIC DNA]</scope>
    <source>
        <strain evidence="3 4">HBC28</strain>
    </source>
</reference>
<dbReference type="Proteomes" id="UP001528672">
    <property type="component" value="Unassembled WGS sequence"/>
</dbReference>
<dbReference type="RefSeq" id="WP_273926665.1">
    <property type="nucleotide sequence ID" value="NZ_JAQSIO010000003.1"/>
</dbReference>
<keyword evidence="3" id="KW-0449">Lipoprotein</keyword>
<dbReference type="PROSITE" id="PS51318">
    <property type="entry name" value="TAT"/>
    <property type="match status" value="1"/>
</dbReference>
<name>A0ABT5MEJ7_9BURK</name>
<keyword evidence="1" id="KW-0732">Signal</keyword>
<dbReference type="Gene3D" id="2.50.20.10">
    <property type="entry name" value="Lipoprotein localisation LolA/LolB/LppX"/>
    <property type="match status" value="1"/>
</dbReference>
<proteinExistence type="predicted"/>
<dbReference type="InterPro" id="IPR033399">
    <property type="entry name" value="TP_0789-like"/>
</dbReference>
<evidence type="ECO:0000259" key="2">
    <source>
        <dbReference type="Pfam" id="PF17131"/>
    </source>
</evidence>
<feature type="domain" description="Uncharacterized protein TP-0789" evidence="2">
    <location>
        <begin position="86"/>
        <end position="260"/>
    </location>
</feature>
<evidence type="ECO:0000313" key="4">
    <source>
        <dbReference type="Proteomes" id="UP001528672"/>
    </source>
</evidence>
<dbReference type="CDD" id="cd16329">
    <property type="entry name" value="LolA_like"/>
    <property type="match status" value="1"/>
</dbReference>
<feature type="chain" id="PRO_5045997371" evidence="1">
    <location>
        <begin position="36"/>
        <end position="261"/>
    </location>
</feature>
<keyword evidence="4" id="KW-1185">Reference proteome</keyword>
<protein>
    <submittedName>
        <fullName evidence="3">Outer membrane lipoprotein-sorting protein</fullName>
    </submittedName>
</protein>